<dbReference type="Gene3D" id="3.30.70.270">
    <property type="match status" value="1"/>
</dbReference>
<dbReference type="InterPro" id="IPR043128">
    <property type="entry name" value="Rev_trsase/Diguanyl_cyclase"/>
</dbReference>
<dbReference type="SUPFAM" id="SSF55073">
    <property type="entry name" value="Nucleotide cyclase"/>
    <property type="match status" value="1"/>
</dbReference>
<dbReference type="SUPFAM" id="SSF55785">
    <property type="entry name" value="PYP-like sensor domain (PAS domain)"/>
    <property type="match status" value="1"/>
</dbReference>
<comment type="caution">
    <text evidence="4">The sequence shown here is derived from an EMBL/GenBank/DDBJ whole genome shotgun (WGS) entry which is preliminary data.</text>
</comment>
<dbReference type="CDD" id="cd01948">
    <property type="entry name" value="EAL"/>
    <property type="match status" value="1"/>
</dbReference>
<dbReference type="SMART" id="SM00052">
    <property type="entry name" value="EAL"/>
    <property type="match status" value="1"/>
</dbReference>
<dbReference type="PROSITE" id="PS50113">
    <property type="entry name" value="PAC"/>
    <property type="match status" value="1"/>
</dbReference>
<dbReference type="PROSITE" id="PS50887">
    <property type="entry name" value="GGDEF"/>
    <property type="match status" value="1"/>
</dbReference>
<dbReference type="Proteomes" id="UP001169242">
    <property type="component" value="Unassembled WGS sequence"/>
</dbReference>
<accession>A0AA42DPN2</accession>
<feature type="domain" description="EAL" evidence="2">
    <location>
        <begin position="426"/>
        <end position="677"/>
    </location>
</feature>
<keyword evidence="5" id="KW-1185">Reference proteome</keyword>
<name>A0AA42DPN2_9FIRM</name>
<proteinExistence type="predicted"/>
<dbReference type="InterPro" id="IPR035919">
    <property type="entry name" value="EAL_sf"/>
</dbReference>
<feature type="domain" description="GGDEF" evidence="3">
    <location>
        <begin position="285"/>
        <end position="417"/>
    </location>
</feature>
<evidence type="ECO:0000259" key="3">
    <source>
        <dbReference type="PROSITE" id="PS50887"/>
    </source>
</evidence>
<dbReference type="AlphaFoldDB" id="A0AA42DPN2"/>
<dbReference type="NCBIfam" id="TIGR00229">
    <property type="entry name" value="sensory_box"/>
    <property type="match status" value="1"/>
</dbReference>
<dbReference type="SMART" id="SM00267">
    <property type="entry name" value="GGDEF"/>
    <property type="match status" value="1"/>
</dbReference>
<sequence>MYQLRIHVLIFTKDQTLQVEELYVIEKIKLKITVVSKPIRSLEVYETADMIVVDGENNTQTLEYVEQIRQKGIPLTVPIVVLVEEGWETYKQVLEVLGVTGYQPKAFAKQHMSLVLRTYIEHISAIKRWKQKDILFNALLNNIPYMSWFKDKDSNYIKVNQAFIEHCGKTEDEIEGRGDFYVWDGNIGKQCRIYDQEVMEKLKSIVFEECIPGRKGRRYFNIYKAPVQAEDGEVIGTVGVARDITDQRVAQSQIEKLAYCDYLTDIGNRRGLYQFIEQIIQGNKEEIAMMFIDLDNFKQLNDIYGHYYGDRGLQLIAQKLQEVCLDAYVSRVGGDEFVVVWEGGISEKWLELKADEILEAIRTIFTKDDIKFVVSASIGIVTGNIKKDSLENILSRGDMALYQAKEGGKGQYVFYTTELEIKQQFNIQIQHALEQALLKNEIVLYYQPQYTTDKKLIGFEALMRWNNDVYRDIPILEIIKLLEASTIITQVGEYVMQQAMKFAKVINHDSKNNLVIWMNISCVQIMAEGFVDRLRELMYDLQIKPEMIGIEITETVLLENTEKNMEKLHILKEMGIKIAIDDFGMEYSSLNYLFRLPLSELKIDKDFVEHIHTKDEHAKLVKLIIDIAHHLQLDVIAEGVEYEAQLEILKNMNVEGIQGYLFSKPLSEVEAKKIANR</sequence>
<dbReference type="Pfam" id="PF00563">
    <property type="entry name" value="EAL"/>
    <property type="match status" value="1"/>
</dbReference>
<dbReference type="InterPro" id="IPR001633">
    <property type="entry name" value="EAL_dom"/>
</dbReference>
<evidence type="ECO:0000313" key="4">
    <source>
        <dbReference type="EMBL" id="MDA3732531.1"/>
    </source>
</evidence>
<evidence type="ECO:0000259" key="1">
    <source>
        <dbReference type="PROSITE" id="PS50113"/>
    </source>
</evidence>
<reference evidence="4" key="1">
    <citation type="journal article" date="2023" name="Int. J. Syst. Evol. Microbiol.">
        <title>&lt;i&gt;Holtiella tumoricola&lt;/i&gt; gen. nov. sp. nov., isolated from a human clinical sample.</title>
        <authorList>
            <person name="Allen-Vercoe E."/>
            <person name="Daigneault M.C."/>
            <person name="Vancuren S.J."/>
            <person name="Cochrane K."/>
            <person name="O'Neal L.L."/>
            <person name="Sankaranarayanan K."/>
            <person name="Lawson P.A."/>
        </authorList>
    </citation>
    <scope>NUCLEOTIDE SEQUENCE</scope>
    <source>
        <strain evidence="4">CC70A</strain>
    </source>
</reference>
<dbReference type="SUPFAM" id="SSF141868">
    <property type="entry name" value="EAL domain-like"/>
    <property type="match status" value="1"/>
</dbReference>
<feature type="domain" description="PAC" evidence="1">
    <location>
        <begin position="205"/>
        <end position="256"/>
    </location>
</feature>
<dbReference type="PANTHER" id="PTHR44757">
    <property type="entry name" value="DIGUANYLATE CYCLASE DGCP"/>
    <property type="match status" value="1"/>
</dbReference>
<dbReference type="InterPro" id="IPR052155">
    <property type="entry name" value="Biofilm_reg_signaling"/>
</dbReference>
<protein>
    <submittedName>
        <fullName evidence="4">EAL domain-containing protein</fullName>
    </submittedName>
</protein>
<dbReference type="NCBIfam" id="TIGR00254">
    <property type="entry name" value="GGDEF"/>
    <property type="match status" value="1"/>
</dbReference>
<dbReference type="CDD" id="cd01949">
    <property type="entry name" value="GGDEF"/>
    <property type="match status" value="1"/>
</dbReference>
<dbReference type="PANTHER" id="PTHR44757:SF2">
    <property type="entry name" value="BIOFILM ARCHITECTURE MAINTENANCE PROTEIN MBAA"/>
    <property type="match status" value="1"/>
</dbReference>
<dbReference type="Pfam" id="PF00990">
    <property type="entry name" value="GGDEF"/>
    <property type="match status" value="1"/>
</dbReference>
<evidence type="ECO:0000313" key="5">
    <source>
        <dbReference type="Proteomes" id="UP001169242"/>
    </source>
</evidence>
<dbReference type="PROSITE" id="PS50883">
    <property type="entry name" value="EAL"/>
    <property type="match status" value="1"/>
</dbReference>
<organism evidence="4 5">
    <name type="scientific">Holtiella tumoricola</name>
    <dbReference type="NCBI Taxonomy" id="3018743"/>
    <lineage>
        <taxon>Bacteria</taxon>
        <taxon>Bacillati</taxon>
        <taxon>Bacillota</taxon>
        <taxon>Clostridia</taxon>
        <taxon>Lachnospirales</taxon>
        <taxon>Cellulosilyticaceae</taxon>
        <taxon>Holtiella</taxon>
    </lineage>
</organism>
<dbReference type="Gene3D" id="3.20.20.450">
    <property type="entry name" value="EAL domain"/>
    <property type="match status" value="1"/>
</dbReference>
<dbReference type="RefSeq" id="WP_271012636.1">
    <property type="nucleotide sequence ID" value="NZ_JAQIFT010000048.1"/>
</dbReference>
<dbReference type="InterPro" id="IPR000014">
    <property type="entry name" value="PAS"/>
</dbReference>
<dbReference type="InterPro" id="IPR035965">
    <property type="entry name" value="PAS-like_dom_sf"/>
</dbReference>
<evidence type="ECO:0000259" key="2">
    <source>
        <dbReference type="PROSITE" id="PS50883"/>
    </source>
</evidence>
<dbReference type="InterPro" id="IPR029787">
    <property type="entry name" value="Nucleotide_cyclase"/>
</dbReference>
<dbReference type="InterPro" id="IPR013656">
    <property type="entry name" value="PAS_4"/>
</dbReference>
<dbReference type="Gene3D" id="3.30.450.20">
    <property type="entry name" value="PAS domain"/>
    <property type="match status" value="1"/>
</dbReference>
<dbReference type="Pfam" id="PF08448">
    <property type="entry name" value="PAS_4"/>
    <property type="match status" value="1"/>
</dbReference>
<gene>
    <name evidence="4" type="ORF">PBV87_13650</name>
</gene>
<dbReference type="EMBL" id="JAQIFT010000048">
    <property type="protein sequence ID" value="MDA3732531.1"/>
    <property type="molecule type" value="Genomic_DNA"/>
</dbReference>
<dbReference type="InterPro" id="IPR000700">
    <property type="entry name" value="PAS-assoc_C"/>
</dbReference>
<dbReference type="InterPro" id="IPR000160">
    <property type="entry name" value="GGDEF_dom"/>
</dbReference>